<reference evidence="2 3" key="1">
    <citation type="submission" date="2017-11" db="EMBL/GenBank/DDBJ databases">
        <title>De novo assembly and phasing of dikaryotic genomes from two isolates of Puccinia coronata f. sp. avenae, the causal agent of oat crown rust.</title>
        <authorList>
            <person name="Miller M.E."/>
            <person name="Zhang Y."/>
            <person name="Omidvar V."/>
            <person name="Sperschneider J."/>
            <person name="Schwessinger B."/>
            <person name="Raley C."/>
            <person name="Palmer J.M."/>
            <person name="Garnica D."/>
            <person name="Upadhyaya N."/>
            <person name="Rathjen J."/>
            <person name="Taylor J.M."/>
            <person name="Park R.F."/>
            <person name="Dodds P.N."/>
            <person name="Hirsch C.D."/>
            <person name="Kianian S.F."/>
            <person name="Figueroa M."/>
        </authorList>
    </citation>
    <scope>NUCLEOTIDE SEQUENCE [LARGE SCALE GENOMIC DNA]</scope>
    <source>
        <strain evidence="2">12SD80</strain>
    </source>
</reference>
<feature type="compositionally biased region" description="Polar residues" evidence="1">
    <location>
        <begin position="11"/>
        <end position="26"/>
    </location>
</feature>
<feature type="non-terminal residue" evidence="2">
    <location>
        <position position="58"/>
    </location>
</feature>
<comment type="caution">
    <text evidence="2">The sequence shown here is derived from an EMBL/GenBank/DDBJ whole genome shotgun (WGS) entry which is preliminary data.</text>
</comment>
<organism evidence="2 3">
    <name type="scientific">Puccinia coronata f. sp. avenae</name>
    <dbReference type="NCBI Taxonomy" id="200324"/>
    <lineage>
        <taxon>Eukaryota</taxon>
        <taxon>Fungi</taxon>
        <taxon>Dikarya</taxon>
        <taxon>Basidiomycota</taxon>
        <taxon>Pucciniomycotina</taxon>
        <taxon>Pucciniomycetes</taxon>
        <taxon>Pucciniales</taxon>
        <taxon>Pucciniaceae</taxon>
        <taxon>Puccinia</taxon>
    </lineage>
</organism>
<proteinExistence type="predicted"/>
<name>A0A2N5STX6_9BASI</name>
<evidence type="ECO:0000313" key="3">
    <source>
        <dbReference type="Proteomes" id="UP000235392"/>
    </source>
</evidence>
<evidence type="ECO:0000313" key="2">
    <source>
        <dbReference type="EMBL" id="PLW16695.1"/>
    </source>
</evidence>
<dbReference type="Proteomes" id="UP000235392">
    <property type="component" value="Unassembled WGS sequence"/>
</dbReference>
<protein>
    <submittedName>
        <fullName evidence="2">Uncharacterized protein</fullName>
    </submittedName>
</protein>
<sequence>MPIQLAHCGKDSNSPRAREPTSTYPQTVPGLRRVQAIRCRLRNGFQSDRHPLGQAAEN</sequence>
<accession>A0A2N5STX6</accession>
<gene>
    <name evidence="2" type="ORF">PCASD_18468</name>
</gene>
<dbReference type="AlphaFoldDB" id="A0A2N5STX6"/>
<dbReference type="EMBL" id="PGCI01000766">
    <property type="protein sequence ID" value="PLW16695.1"/>
    <property type="molecule type" value="Genomic_DNA"/>
</dbReference>
<feature type="region of interest" description="Disordered" evidence="1">
    <location>
        <begin position="1"/>
        <end position="29"/>
    </location>
</feature>
<evidence type="ECO:0000256" key="1">
    <source>
        <dbReference type="SAM" id="MobiDB-lite"/>
    </source>
</evidence>